<accession>A0A0W0FI92</accession>
<gene>
    <name evidence="1" type="ORF">WG66_11435</name>
</gene>
<evidence type="ECO:0000313" key="2">
    <source>
        <dbReference type="Proteomes" id="UP000054988"/>
    </source>
</evidence>
<name>A0A0W0FI92_MONRR</name>
<protein>
    <submittedName>
        <fullName evidence="1">Uncharacterized protein</fullName>
    </submittedName>
</protein>
<comment type="caution">
    <text evidence="1">The sequence shown here is derived from an EMBL/GenBank/DDBJ whole genome shotgun (WGS) entry which is preliminary data.</text>
</comment>
<proteinExistence type="predicted"/>
<dbReference type="Proteomes" id="UP000054988">
    <property type="component" value="Unassembled WGS sequence"/>
</dbReference>
<sequence length="33" mass="3891">MAQDLLFIPQLFLLSTQLVKQMVLKTQHYDKQA</sequence>
<organism evidence="1 2">
    <name type="scientific">Moniliophthora roreri</name>
    <name type="common">Frosty pod rot fungus</name>
    <name type="synonym">Monilia roreri</name>
    <dbReference type="NCBI Taxonomy" id="221103"/>
    <lineage>
        <taxon>Eukaryota</taxon>
        <taxon>Fungi</taxon>
        <taxon>Dikarya</taxon>
        <taxon>Basidiomycota</taxon>
        <taxon>Agaricomycotina</taxon>
        <taxon>Agaricomycetes</taxon>
        <taxon>Agaricomycetidae</taxon>
        <taxon>Agaricales</taxon>
        <taxon>Marasmiineae</taxon>
        <taxon>Marasmiaceae</taxon>
        <taxon>Moniliophthora</taxon>
    </lineage>
</organism>
<dbReference type="AlphaFoldDB" id="A0A0W0FI92"/>
<reference evidence="1 2" key="1">
    <citation type="submission" date="2015-12" db="EMBL/GenBank/DDBJ databases">
        <title>Draft genome sequence of Moniliophthora roreri, the causal agent of frosty pod rot of cacao.</title>
        <authorList>
            <person name="Aime M.C."/>
            <person name="Diaz-Valderrama J.R."/>
            <person name="Kijpornyongpan T."/>
            <person name="Phillips-Mora W."/>
        </authorList>
    </citation>
    <scope>NUCLEOTIDE SEQUENCE [LARGE SCALE GENOMIC DNA]</scope>
    <source>
        <strain evidence="1 2">MCA 2952</strain>
    </source>
</reference>
<dbReference type="EMBL" id="LATX01001940">
    <property type="protein sequence ID" value="KTB35989.1"/>
    <property type="molecule type" value="Genomic_DNA"/>
</dbReference>
<evidence type="ECO:0000313" key="1">
    <source>
        <dbReference type="EMBL" id="KTB35989.1"/>
    </source>
</evidence>